<feature type="signal peptide" evidence="7">
    <location>
        <begin position="1"/>
        <end position="22"/>
    </location>
</feature>
<dbReference type="InterPro" id="IPR036852">
    <property type="entry name" value="Peptidase_S8/S53_dom_sf"/>
</dbReference>
<feature type="active site" description="Charge relay system" evidence="5">
    <location>
        <position position="481"/>
    </location>
</feature>
<dbReference type="GO" id="GO:0004252">
    <property type="term" value="F:serine-type endopeptidase activity"/>
    <property type="evidence" value="ECO:0007669"/>
    <property type="project" value="UniProtKB-UniRule"/>
</dbReference>
<feature type="coiled-coil region" evidence="6">
    <location>
        <begin position="185"/>
        <end position="222"/>
    </location>
</feature>
<dbReference type="EMBL" id="NSKE01000001">
    <property type="protein sequence ID" value="PAU95891.1"/>
    <property type="molecule type" value="Genomic_DNA"/>
</dbReference>
<evidence type="ECO:0000256" key="6">
    <source>
        <dbReference type="SAM" id="Coils"/>
    </source>
</evidence>
<gene>
    <name evidence="9" type="ORF">CK503_02215</name>
</gene>
<dbReference type="GO" id="GO:0006508">
    <property type="term" value="P:proteolysis"/>
    <property type="evidence" value="ECO:0007669"/>
    <property type="project" value="UniProtKB-KW"/>
</dbReference>
<keyword evidence="10" id="KW-1185">Reference proteome</keyword>
<dbReference type="RefSeq" id="WP_095605135.1">
    <property type="nucleotide sequence ID" value="NZ_NSKE01000001.1"/>
</dbReference>
<comment type="similarity">
    <text evidence="1 5">Belongs to the peptidase S8 family.</text>
</comment>
<dbReference type="InterPro" id="IPR023828">
    <property type="entry name" value="Peptidase_S8_Ser-AS"/>
</dbReference>
<protein>
    <submittedName>
        <fullName evidence="9">Peptidase S8</fullName>
    </submittedName>
</protein>
<dbReference type="PRINTS" id="PR00723">
    <property type="entry name" value="SUBTILISIN"/>
</dbReference>
<feature type="active site" description="Charge relay system" evidence="5">
    <location>
        <position position="309"/>
    </location>
</feature>
<evidence type="ECO:0000259" key="8">
    <source>
        <dbReference type="Pfam" id="PF00082"/>
    </source>
</evidence>
<evidence type="ECO:0000313" key="10">
    <source>
        <dbReference type="Proteomes" id="UP000218831"/>
    </source>
</evidence>
<keyword evidence="2 5" id="KW-0645">Protease</keyword>
<accession>A0A2A2GEE3</accession>
<reference evidence="9 10" key="1">
    <citation type="submission" date="2017-08" db="EMBL/GenBank/DDBJ databases">
        <title>Aliifodinibius alkalisoli sp. nov., isolated from saline alkaline soil.</title>
        <authorList>
            <person name="Liu D."/>
            <person name="Zhang G."/>
        </authorList>
    </citation>
    <scope>NUCLEOTIDE SEQUENCE [LARGE SCALE GENOMIC DNA]</scope>
    <source>
        <strain evidence="9 10">WN023</strain>
    </source>
</reference>
<feature type="domain" description="Peptidase S8/S53" evidence="8">
    <location>
        <begin position="85"/>
        <end position="522"/>
    </location>
</feature>
<feature type="active site" description="Charge relay system" evidence="5">
    <location>
        <position position="93"/>
    </location>
</feature>
<evidence type="ECO:0000256" key="1">
    <source>
        <dbReference type="ARBA" id="ARBA00011073"/>
    </source>
</evidence>
<dbReference type="AlphaFoldDB" id="A0A2A2GEE3"/>
<dbReference type="Pfam" id="PF00082">
    <property type="entry name" value="Peptidase_S8"/>
    <property type="match status" value="1"/>
</dbReference>
<comment type="caution">
    <text evidence="9">The sequence shown here is derived from an EMBL/GenBank/DDBJ whole genome shotgun (WGS) entry which is preliminary data.</text>
</comment>
<dbReference type="Proteomes" id="UP000218831">
    <property type="component" value="Unassembled WGS sequence"/>
</dbReference>
<dbReference type="PANTHER" id="PTHR43806">
    <property type="entry name" value="PEPTIDASE S8"/>
    <property type="match status" value="1"/>
</dbReference>
<dbReference type="PROSITE" id="PS51892">
    <property type="entry name" value="SUBTILASE"/>
    <property type="match status" value="1"/>
</dbReference>
<keyword evidence="6" id="KW-0175">Coiled coil</keyword>
<dbReference type="PROSITE" id="PS00138">
    <property type="entry name" value="SUBTILASE_SER"/>
    <property type="match status" value="1"/>
</dbReference>
<proteinExistence type="inferred from homology"/>
<feature type="chain" id="PRO_5012471715" evidence="7">
    <location>
        <begin position="23"/>
        <end position="563"/>
    </location>
</feature>
<sequence>MKKRFLIILAFAVSLYSCSTTQQTTSDDGVTEQYEQEEAPDSVNFETMLEPPEGWHHWDEEVTRFRGISSDKAYFELLADRSPQKTVTVAVIDGGVDTDHEDLDDIMWINEDEVPNNGKDDDNNGYVDDVNGWNFIGGADGENINHDTFELTRLYQKLTEKYGQMKSSALTDEEREEYLYYREIKSDYEDKIREINQQYKNIQNIEQSKAEAENILNNHFADSSYSYKDLQNLQPTSQDLNFAKNVMLYVMENDIDSTLIADQKKQIYEFAKYGYNPDFNPRDIVGDDYEDKSERYYGNNDVAGPDPSHGTHVAGIIGAERNNGVGINGVANNVEIMAIRAVPNGDERDKDVANAIRYAVDNGADIINMSFGKSYSPHKEVVDKAVAQANKNNVLMVHGAGNSAQNTDTTANYPTDKYSSAISDSAATLWLSVGATSWKPNQKFVANFSNYGDQTVDLFAPGVDIYSTMPDNEYKFQEGTSMASPVVAGVTALIMAYYPELSAQQVRQVILENTTQYPDQQVNVPSEGNPEEAEQTAFAKLSVSDGVVNVYKALWAAEQMSKK</sequence>
<keyword evidence="3 5" id="KW-0378">Hydrolase</keyword>
<dbReference type="OrthoDB" id="9798386at2"/>
<name>A0A2A2GEE3_9BACT</name>
<dbReference type="PROSITE" id="PS00137">
    <property type="entry name" value="SUBTILASE_HIS"/>
    <property type="match status" value="1"/>
</dbReference>
<evidence type="ECO:0000256" key="7">
    <source>
        <dbReference type="SAM" id="SignalP"/>
    </source>
</evidence>
<dbReference type="PROSITE" id="PS51257">
    <property type="entry name" value="PROKAR_LIPOPROTEIN"/>
    <property type="match status" value="1"/>
</dbReference>
<dbReference type="SUPFAM" id="SSF52743">
    <property type="entry name" value="Subtilisin-like"/>
    <property type="match status" value="2"/>
</dbReference>
<keyword evidence="7" id="KW-0732">Signal</keyword>
<dbReference type="InterPro" id="IPR000209">
    <property type="entry name" value="Peptidase_S8/S53_dom"/>
</dbReference>
<dbReference type="Gene3D" id="3.40.50.200">
    <property type="entry name" value="Peptidase S8/S53 domain"/>
    <property type="match status" value="2"/>
</dbReference>
<evidence type="ECO:0000256" key="4">
    <source>
        <dbReference type="ARBA" id="ARBA00022825"/>
    </source>
</evidence>
<dbReference type="InterPro" id="IPR022398">
    <property type="entry name" value="Peptidase_S8_His-AS"/>
</dbReference>
<dbReference type="InterPro" id="IPR034080">
    <property type="entry name" value="Protease_P7-like_dom"/>
</dbReference>
<evidence type="ECO:0000256" key="3">
    <source>
        <dbReference type="ARBA" id="ARBA00022801"/>
    </source>
</evidence>
<evidence type="ECO:0000256" key="2">
    <source>
        <dbReference type="ARBA" id="ARBA00022670"/>
    </source>
</evidence>
<organism evidence="9 10">
    <name type="scientific">Fodinibius salipaludis</name>
    <dbReference type="NCBI Taxonomy" id="2032627"/>
    <lineage>
        <taxon>Bacteria</taxon>
        <taxon>Pseudomonadati</taxon>
        <taxon>Balneolota</taxon>
        <taxon>Balneolia</taxon>
        <taxon>Balneolales</taxon>
        <taxon>Balneolaceae</taxon>
        <taxon>Fodinibius</taxon>
    </lineage>
</organism>
<dbReference type="PANTHER" id="PTHR43806:SF11">
    <property type="entry name" value="CEREVISIN-RELATED"/>
    <property type="match status" value="1"/>
</dbReference>
<dbReference type="CDD" id="cd07483">
    <property type="entry name" value="Peptidases_S8_Subtilisin_Novo-like"/>
    <property type="match status" value="1"/>
</dbReference>
<evidence type="ECO:0000256" key="5">
    <source>
        <dbReference type="PROSITE-ProRule" id="PRU01240"/>
    </source>
</evidence>
<evidence type="ECO:0000313" key="9">
    <source>
        <dbReference type="EMBL" id="PAU95891.1"/>
    </source>
</evidence>
<keyword evidence="4 5" id="KW-0720">Serine protease</keyword>
<dbReference type="InterPro" id="IPR050131">
    <property type="entry name" value="Peptidase_S8_subtilisin-like"/>
</dbReference>
<dbReference type="InterPro" id="IPR015500">
    <property type="entry name" value="Peptidase_S8_subtilisin-rel"/>
</dbReference>